<dbReference type="SUPFAM" id="SSF46785">
    <property type="entry name" value="Winged helix' DNA-binding domain"/>
    <property type="match status" value="1"/>
</dbReference>
<feature type="domain" description="HTH marR-type" evidence="1">
    <location>
        <begin position="7"/>
        <end position="52"/>
    </location>
</feature>
<dbReference type="Proteomes" id="UP000546917">
    <property type="component" value="Unassembled WGS sequence"/>
</dbReference>
<reference evidence="2 4" key="1">
    <citation type="submission" date="2011-10" db="EMBL/GenBank/DDBJ databases">
        <title>Metabolic and evolutionary patterns in the extreme acidophile Ferroplasma acidiphilum.</title>
        <authorList>
            <person name="Golyshina O.V."/>
            <person name="Kozyavkin S.A."/>
            <person name="Tatusov R.L."/>
            <person name="Slesarev A.I."/>
            <person name="Golyshin P.N."/>
        </authorList>
    </citation>
    <scope>NUCLEOTIDE SEQUENCE [LARGE SCALE GENOMIC DNA]</scope>
    <source>
        <strain evidence="2">Berkeley</strain>
        <strain evidence="4">Y</strain>
    </source>
</reference>
<dbReference type="GO" id="GO:0003700">
    <property type="term" value="F:DNA-binding transcription factor activity"/>
    <property type="evidence" value="ECO:0007669"/>
    <property type="project" value="InterPro"/>
</dbReference>
<evidence type="ECO:0000313" key="5">
    <source>
        <dbReference type="Proteomes" id="UP000546917"/>
    </source>
</evidence>
<dbReference type="KEGG" id="fai:FAD_1483"/>
<evidence type="ECO:0000259" key="1">
    <source>
        <dbReference type="Pfam" id="PF01047"/>
    </source>
</evidence>
<organism evidence="2 4">
    <name type="scientific">Ferroplasma acidiphilum</name>
    <dbReference type="NCBI Taxonomy" id="74969"/>
    <lineage>
        <taxon>Archaea</taxon>
        <taxon>Methanobacteriati</taxon>
        <taxon>Thermoplasmatota</taxon>
        <taxon>Thermoplasmata</taxon>
        <taxon>Thermoplasmatales</taxon>
        <taxon>Ferroplasmaceae</taxon>
        <taxon>Ferroplasma</taxon>
    </lineage>
</organism>
<dbReference type="InterPro" id="IPR036390">
    <property type="entry name" value="WH_DNA-bd_sf"/>
</dbReference>
<dbReference type="RefSeq" id="WP_009886589.1">
    <property type="nucleotide sequence ID" value="NZ_CP015363.1"/>
</dbReference>
<dbReference type="Proteomes" id="UP000192050">
    <property type="component" value="Chromosome"/>
</dbReference>
<dbReference type="EMBL" id="JABGBP010000098">
    <property type="protein sequence ID" value="NOL59815.1"/>
    <property type="molecule type" value="Genomic_DNA"/>
</dbReference>
<name>A0A1V0N5F9_9ARCH</name>
<proteinExistence type="predicted"/>
<dbReference type="OrthoDB" id="56972at2157"/>
<dbReference type="Pfam" id="PF01047">
    <property type="entry name" value="MarR"/>
    <property type="match status" value="1"/>
</dbReference>
<gene>
    <name evidence="2" type="ORF">FAD_1483</name>
    <name evidence="3" type="ORF">HLB00_03065</name>
</gene>
<evidence type="ECO:0000313" key="3">
    <source>
        <dbReference type="EMBL" id="NOL59815.1"/>
    </source>
</evidence>
<dbReference type="EMBL" id="CP015363">
    <property type="protein sequence ID" value="ARD85341.1"/>
    <property type="molecule type" value="Genomic_DNA"/>
</dbReference>
<accession>A0A1V0N5F9</accession>
<dbReference type="GeneID" id="16024714"/>
<evidence type="ECO:0000313" key="4">
    <source>
        <dbReference type="Proteomes" id="UP000192050"/>
    </source>
</evidence>
<dbReference type="STRING" id="74969.FAD_1483"/>
<evidence type="ECO:0000313" key="2">
    <source>
        <dbReference type="EMBL" id="ARD85341.1"/>
    </source>
</evidence>
<reference evidence="3 5" key="2">
    <citation type="submission" date="2020-05" db="EMBL/GenBank/DDBJ databases">
        <authorList>
            <person name="Zhang R."/>
        </authorList>
    </citation>
    <scope>NUCLEOTIDE SEQUENCE [LARGE SCALE GENOMIC DNA]</scope>
    <source>
        <strain evidence="3 5">DSM 28986</strain>
    </source>
</reference>
<keyword evidence="4" id="KW-1185">Reference proteome</keyword>
<dbReference type="Gene3D" id="1.10.10.10">
    <property type="entry name" value="Winged helix-like DNA-binding domain superfamily/Winged helix DNA-binding domain"/>
    <property type="match status" value="1"/>
</dbReference>
<sequence>MEEYPTPVKIILLLKEFPGLTLDELAEKMSISKMAVLNHISALEQQGAVARKIVKKKVGRPSFIFYALPVSNNKLGNSSDSMLNDFMDFIKTTGNEKLLEEFLKDRYSKVRSEYTGAMRGKNLDEKVNELAILRRNADYYPEVKRAQGNFELIEYNCPILSISKNFGIACSMETKMFSQVLDANVKSTHRQVNGYSACRFLISSKSKDEE</sequence>
<dbReference type="InterPro" id="IPR036388">
    <property type="entry name" value="WH-like_DNA-bd_sf"/>
</dbReference>
<dbReference type="AlphaFoldDB" id="A0A1V0N5F9"/>
<dbReference type="InterPro" id="IPR000835">
    <property type="entry name" value="HTH_MarR-typ"/>
</dbReference>
<dbReference type="GeneID" id="31676976"/>
<dbReference type="CDD" id="cd00090">
    <property type="entry name" value="HTH_ARSR"/>
    <property type="match status" value="1"/>
</dbReference>
<protein>
    <submittedName>
        <fullName evidence="3">Transcriptional regulator</fullName>
    </submittedName>
</protein>
<dbReference type="InterPro" id="IPR011991">
    <property type="entry name" value="ArsR-like_HTH"/>
</dbReference>